<name>A0AAV4Q8K6_CAEEX</name>
<comment type="caution">
    <text evidence="2">The sequence shown here is derived from an EMBL/GenBank/DDBJ whole genome shotgun (WGS) entry which is preliminary data.</text>
</comment>
<proteinExistence type="predicted"/>
<accession>A0AAV4Q8K6</accession>
<keyword evidence="3" id="KW-1185">Reference proteome</keyword>
<reference evidence="2 3" key="1">
    <citation type="submission" date="2021-06" db="EMBL/GenBank/DDBJ databases">
        <title>Caerostris extrusa draft genome.</title>
        <authorList>
            <person name="Kono N."/>
            <person name="Arakawa K."/>
        </authorList>
    </citation>
    <scope>NUCLEOTIDE SEQUENCE [LARGE SCALE GENOMIC DNA]</scope>
</reference>
<evidence type="ECO:0000256" key="1">
    <source>
        <dbReference type="SAM" id="MobiDB-lite"/>
    </source>
</evidence>
<evidence type="ECO:0000313" key="3">
    <source>
        <dbReference type="Proteomes" id="UP001054945"/>
    </source>
</evidence>
<evidence type="ECO:0000313" key="2">
    <source>
        <dbReference type="EMBL" id="GIY04325.1"/>
    </source>
</evidence>
<gene>
    <name evidence="2" type="ORF">CEXT_263781</name>
</gene>
<sequence length="119" mass="13441">MVGVKVGRNDHHKHHRNVAADPHHQLGQEPIKLHRHGPFQTWRGGKRRGDRGLPVTKATSSQKVSMINHITVLENYILSHSMMAIFSAKQPCLEKEPDQLLSTALFATRFSLNVHSILL</sequence>
<dbReference type="AlphaFoldDB" id="A0AAV4Q8K6"/>
<dbReference type="EMBL" id="BPLR01005697">
    <property type="protein sequence ID" value="GIY04325.1"/>
    <property type="molecule type" value="Genomic_DNA"/>
</dbReference>
<feature type="region of interest" description="Disordered" evidence="1">
    <location>
        <begin position="35"/>
        <end position="54"/>
    </location>
</feature>
<dbReference type="Proteomes" id="UP001054945">
    <property type="component" value="Unassembled WGS sequence"/>
</dbReference>
<protein>
    <submittedName>
        <fullName evidence="2">Uncharacterized protein</fullName>
    </submittedName>
</protein>
<organism evidence="2 3">
    <name type="scientific">Caerostris extrusa</name>
    <name type="common">Bark spider</name>
    <name type="synonym">Caerostris bankana</name>
    <dbReference type="NCBI Taxonomy" id="172846"/>
    <lineage>
        <taxon>Eukaryota</taxon>
        <taxon>Metazoa</taxon>
        <taxon>Ecdysozoa</taxon>
        <taxon>Arthropoda</taxon>
        <taxon>Chelicerata</taxon>
        <taxon>Arachnida</taxon>
        <taxon>Araneae</taxon>
        <taxon>Araneomorphae</taxon>
        <taxon>Entelegynae</taxon>
        <taxon>Araneoidea</taxon>
        <taxon>Araneidae</taxon>
        <taxon>Caerostris</taxon>
    </lineage>
</organism>